<dbReference type="InterPro" id="IPR036759">
    <property type="entry name" value="TPK_catalytic_sf"/>
</dbReference>
<dbReference type="InterPro" id="IPR007371">
    <property type="entry name" value="TPK_catalytic"/>
</dbReference>
<keyword evidence="4" id="KW-0067">ATP-binding</keyword>
<dbReference type="InterPro" id="IPR036371">
    <property type="entry name" value="TPK_B1-bd_sf"/>
</dbReference>
<keyword evidence="2" id="KW-0547">Nucleotide-binding</keyword>
<dbReference type="Proteomes" id="UP000177354">
    <property type="component" value="Unassembled WGS sequence"/>
</dbReference>
<protein>
    <recommendedName>
        <fullName evidence="5">Thiamine diphosphokinase</fullName>
        <ecNumber evidence="5">2.7.6.2</ecNumber>
    </recommendedName>
</protein>
<dbReference type="SUPFAM" id="SSF63999">
    <property type="entry name" value="Thiamin pyrophosphokinase, catalytic domain"/>
    <property type="match status" value="1"/>
</dbReference>
<evidence type="ECO:0000259" key="6">
    <source>
        <dbReference type="SMART" id="SM00983"/>
    </source>
</evidence>
<keyword evidence="1" id="KW-0808">Transferase</keyword>
<evidence type="ECO:0000313" key="8">
    <source>
        <dbReference type="Proteomes" id="UP000177354"/>
    </source>
</evidence>
<evidence type="ECO:0000256" key="2">
    <source>
        <dbReference type="ARBA" id="ARBA00022741"/>
    </source>
</evidence>
<dbReference type="GO" id="GO:0030975">
    <property type="term" value="F:thiamine binding"/>
    <property type="evidence" value="ECO:0007669"/>
    <property type="project" value="InterPro"/>
</dbReference>
<keyword evidence="3 7" id="KW-0418">Kinase</keyword>
<accession>A0A1F5Z6V8</accession>
<dbReference type="NCBIfam" id="TIGR01378">
    <property type="entry name" value="thi_PPkinase"/>
    <property type="match status" value="1"/>
</dbReference>
<organism evidence="7 8">
    <name type="scientific">Candidatus Gottesmanbacteria bacterium RIFCSPHIGHO2_01_FULL_40_15</name>
    <dbReference type="NCBI Taxonomy" id="1798376"/>
    <lineage>
        <taxon>Bacteria</taxon>
        <taxon>Candidatus Gottesmaniibacteriota</taxon>
    </lineage>
</organism>
<comment type="caution">
    <text evidence="7">The sequence shown here is derived from an EMBL/GenBank/DDBJ whole genome shotgun (WGS) entry which is preliminary data.</text>
</comment>
<dbReference type="GO" id="GO:0006772">
    <property type="term" value="P:thiamine metabolic process"/>
    <property type="evidence" value="ECO:0007669"/>
    <property type="project" value="UniProtKB-UniRule"/>
</dbReference>
<dbReference type="EC" id="2.7.6.2" evidence="5"/>
<dbReference type="InterPro" id="IPR053149">
    <property type="entry name" value="TPK"/>
</dbReference>
<sequence length="213" mass="23697">MSRIKTLVIIGGGFFTKRLIFEIKSSDFIIAVDSAAAKLINLGIIPHLAVGDFDSPSLVTLKEIKEKVPEVKLYPEKKDFTDMHLAILEAIKLVPRKVVILSGTGSRLDHSMATVQLLDLFLKAGIPAVIKDEYNEVSLIDKKISVLKSAYYKYLSVIPFTSSAILTIEGCRYNLTGKKIKRSETRGISNEINRNICTITVIKGKVFLIRSRD</sequence>
<evidence type="ECO:0000313" key="7">
    <source>
        <dbReference type="EMBL" id="OGG08179.1"/>
    </source>
</evidence>
<dbReference type="Pfam" id="PF04265">
    <property type="entry name" value="TPK_B1_binding"/>
    <property type="match status" value="1"/>
</dbReference>
<dbReference type="Pfam" id="PF04263">
    <property type="entry name" value="TPK_catalytic"/>
    <property type="match status" value="1"/>
</dbReference>
<dbReference type="InterPro" id="IPR006282">
    <property type="entry name" value="Thi_PPkinase"/>
</dbReference>
<evidence type="ECO:0000256" key="1">
    <source>
        <dbReference type="ARBA" id="ARBA00022679"/>
    </source>
</evidence>
<dbReference type="EMBL" id="MFJF01000005">
    <property type="protein sequence ID" value="OGG08179.1"/>
    <property type="molecule type" value="Genomic_DNA"/>
</dbReference>
<feature type="domain" description="Thiamin pyrophosphokinase thiamin-binding" evidence="6">
    <location>
        <begin position="136"/>
        <end position="207"/>
    </location>
</feature>
<dbReference type="SMART" id="SM00983">
    <property type="entry name" value="TPK_B1_binding"/>
    <property type="match status" value="1"/>
</dbReference>
<dbReference type="AlphaFoldDB" id="A0A1F5Z6V8"/>
<evidence type="ECO:0000256" key="5">
    <source>
        <dbReference type="NCBIfam" id="TIGR01378"/>
    </source>
</evidence>
<dbReference type="PANTHER" id="PTHR41299">
    <property type="entry name" value="THIAMINE PYROPHOSPHOKINASE"/>
    <property type="match status" value="1"/>
</dbReference>
<dbReference type="PANTHER" id="PTHR41299:SF1">
    <property type="entry name" value="THIAMINE PYROPHOSPHOKINASE"/>
    <property type="match status" value="1"/>
</dbReference>
<dbReference type="GO" id="GO:0005524">
    <property type="term" value="F:ATP binding"/>
    <property type="evidence" value="ECO:0007669"/>
    <property type="project" value="UniProtKB-KW"/>
</dbReference>
<gene>
    <name evidence="7" type="ORF">A2777_02220</name>
</gene>
<reference evidence="7 8" key="1">
    <citation type="journal article" date="2016" name="Nat. Commun.">
        <title>Thousands of microbial genomes shed light on interconnected biogeochemical processes in an aquifer system.</title>
        <authorList>
            <person name="Anantharaman K."/>
            <person name="Brown C.T."/>
            <person name="Hug L.A."/>
            <person name="Sharon I."/>
            <person name="Castelle C.J."/>
            <person name="Probst A.J."/>
            <person name="Thomas B.C."/>
            <person name="Singh A."/>
            <person name="Wilkins M.J."/>
            <person name="Karaoz U."/>
            <person name="Brodie E.L."/>
            <person name="Williams K.H."/>
            <person name="Hubbard S.S."/>
            <person name="Banfield J.F."/>
        </authorList>
    </citation>
    <scope>NUCLEOTIDE SEQUENCE [LARGE SCALE GENOMIC DNA]</scope>
</reference>
<dbReference type="GO" id="GO:0016301">
    <property type="term" value="F:kinase activity"/>
    <property type="evidence" value="ECO:0007669"/>
    <property type="project" value="UniProtKB-KW"/>
</dbReference>
<evidence type="ECO:0000256" key="3">
    <source>
        <dbReference type="ARBA" id="ARBA00022777"/>
    </source>
</evidence>
<proteinExistence type="predicted"/>
<dbReference type="GO" id="GO:0009229">
    <property type="term" value="P:thiamine diphosphate biosynthetic process"/>
    <property type="evidence" value="ECO:0007669"/>
    <property type="project" value="InterPro"/>
</dbReference>
<evidence type="ECO:0000256" key="4">
    <source>
        <dbReference type="ARBA" id="ARBA00022840"/>
    </source>
</evidence>
<dbReference type="SUPFAM" id="SSF63862">
    <property type="entry name" value="Thiamin pyrophosphokinase, substrate-binding domain"/>
    <property type="match status" value="1"/>
</dbReference>
<name>A0A1F5Z6V8_9BACT</name>
<dbReference type="Gene3D" id="3.40.50.10240">
    <property type="entry name" value="Thiamin pyrophosphokinase, catalytic domain"/>
    <property type="match status" value="1"/>
</dbReference>
<dbReference type="GO" id="GO:0004788">
    <property type="term" value="F:thiamine diphosphokinase activity"/>
    <property type="evidence" value="ECO:0007669"/>
    <property type="project" value="UniProtKB-UniRule"/>
</dbReference>
<dbReference type="CDD" id="cd07995">
    <property type="entry name" value="TPK"/>
    <property type="match status" value="1"/>
</dbReference>
<dbReference type="InterPro" id="IPR007373">
    <property type="entry name" value="Thiamin_PyroPKinase_B1-bd"/>
</dbReference>